<proteinExistence type="predicted"/>
<sequence length="119" mass="13780">MWILLSISGITIAYILLFTNIPFIIRLIVVYAAGVILLSLIVVGLISAAVNKKTDVTYKLLNTYIARHIPRSMAYNRRVLNRWVFPVFMTGWRKNGLDVDDLFRCSRHDESQRIVRELE</sequence>
<keyword evidence="1" id="KW-1133">Transmembrane helix</keyword>
<dbReference type="OrthoDB" id="6532245at2759"/>
<dbReference type="Proteomes" id="UP000728032">
    <property type="component" value="Unassembled WGS sequence"/>
</dbReference>
<keyword evidence="1" id="KW-0472">Membrane</keyword>
<gene>
    <name evidence="2" type="ORF">ONB1V03_LOCUS16068</name>
</gene>
<feature type="transmembrane region" description="Helical" evidence="1">
    <location>
        <begin position="7"/>
        <end position="25"/>
    </location>
</feature>
<keyword evidence="3" id="KW-1185">Reference proteome</keyword>
<protein>
    <submittedName>
        <fullName evidence="2">Uncharacterized protein</fullName>
    </submittedName>
</protein>
<feature type="transmembrane region" description="Helical" evidence="1">
    <location>
        <begin position="31"/>
        <end position="50"/>
    </location>
</feature>
<reference evidence="2" key="1">
    <citation type="submission" date="2020-11" db="EMBL/GenBank/DDBJ databases">
        <authorList>
            <person name="Tran Van P."/>
        </authorList>
    </citation>
    <scope>NUCLEOTIDE SEQUENCE</scope>
</reference>
<accession>A0A7R9MFZ8</accession>
<organism evidence="2">
    <name type="scientific">Oppiella nova</name>
    <dbReference type="NCBI Taxonomy" id="334625"/>
    <lineage>
        <taxon>Eukaryota</taxon>
        <taxon>Metazoa</taxon>
        <taxon>Ecdysozoa</taxon>
        <taxon>Arthropoda</taxon>
        <taxon>Chelicerata</taxon>
        <taxon>Arachnida</taxon>
        <taxon>Acari</taxon>
        <taxon>Acariformes</taxon>
        <taxon>Sarcoptiformes</taxon>
        <taxon>Oribatida</taxon>
        <taxon>Brachypylina</taxon>
        <taxon>Oppioidea</taxon>
        <taxon>Oppiidae</taxon>
        <taxon>Oppiella</taxon>
    </lineage>
</organism>
<dbReference type="EMBL" id="OC932326">
    <property type="protein sequence ID" value="CAD7659473.1"/>
    <property type="molecule type" value="Genomic_DNA"/>
</dbReference>
<evidence type="ECO:0000256" key="1">
    <source>
        <dbReference type="SAM" id="Phobius"/>
    </source>
</evidence>
<dbReference type="AlphaFoldDB" id="A0A7R9MFZ8"/>
<evidence type="ECO:0000313" key="2">
    <source>
        <dbReference type="EMBL" id="CAD7659473.1"/>
    </source>
</evidence>
<dbReference type="EMBL" id="CAJPVJ010017501">
    <property type="protein sequence ID" value="CAG2176635.1"/>
    <property type="molecule type" value="Genomic_DNA"/>
</dbReference>
<evidence type="ECO:0000313" key="3">
    <source>
        <dbReference type="Proteomes" id="UP000728032"/>
    </source>
</evidence>
<feature type="non-terminal residue" evidence="2">
    <location>
        <position position="1"/>
    </location>
</feature>
<name>A0A7R9MFZ8_9ACAR</name>
<keyword evidence="1" id="KW-0812">Transmembrane</keyword>